<protein>
    <submittedName>
        <fullName evidence="1">Uncharacterized protein</fullName>
    </submittedName>
</protein>
<keyword evidence="2" id="KW-1185">Reference proteome</keyword>
<dbReference type="Proteomes" id="UP000004508">
    <property type="component" value="Unassembled WGS sequence"/>
</dbReference>
<dbReference type="InParanoid" id="D6U7F5"/>
<dbReference type="AlphaFoldDB" id="D6U7F5"/>
<accession>D6U7F5</accession>
<dbReference type="EMBL" id="ADVG01000005">
    <property type="protein sequence ID" value="EFH79816.1"/>
    <property type="molecule type" value="Genomic_DNA"/>
</dbReference>
<gene>
    <name evidence="1" type="ORF">Krac_0328</name>
</gene>
<organism evidence="1 2">
    <name type="scientific">Ktedonobacter racemifer DSM 44963</name>
    <dbReference type="NCBI Taxonomy" id="485913"/>
    <lineage>
        <taxon>Bacteria</taxon>
        <taxon>Bacillati</taxon>
        <taxon>Chloroflexota</taxon>
        <taxon>Ktedonobacteria</taxon>
        <taxon>Ktedonobacterales</taxon>
        <taxon>Ktedonobacteraceae</taxon>
        <taxon>Ktedonobacter</taxon>
    </lineage>
</organism>
<sequence>MQNHQILINKCASPKVCQIQFMRQTGKVIRQSTLIDGN</sequence>
<evidence type="ECO:0000313" key="2">
    <source>
        <dbReference type="Proteomes" id="UP000004508"/>
    </source>
</evidence>
<comment type="caution">
    <text evidence="1">The sequence shown here is derived from an EMBL/GenBank/DDBJ whole genome shotgun (WGS) entry which is preliminary data.</text>
</comment>
<reference evidence="1 2" key="1">
    <citation type="journal article" date="2011" name="Stand. Genomic Sci.">
        <title>Non-contiguous finished genome sequence and contextual data of the filamentous soil bacterium Ktedonobacter racemifer type strain (SOSP1-21).</title>
        <authorList>
            <person name="Chang Y.J."/>
            <person name="Land M."/>
            <person name="Hauser L."/>
            <person name="Chertkov O."/>
            <person name="Del Rio T.G."/>
            <person name="Nolan M."/>
            <person name="Copeland A."/>
            <person name="Tice H."/>
            <person name="Cheng J.F."/>
            <person name="Lucas S."/>
            <person name="Han C."/>
            <person name="Goodwin L."/>
            <person name="Pitluck S."/>
            <person name="Ivanova N."/>
            <person name="Ovchinikova G."/>
            <person name="Pati A."/>
            <person name="Chen A."/>
            <person name="Palaniappan K."/>
            <person name="Mavromatis K."/>
            <person name="Liolios K."/>
            <person name="Brettin T."/>
            <person name="Fiebig A."/>
            <person name="Rohde M."/>
            <person name="Abt B."/>
            <person name="Goker M."/>
            <person name="Detter J.C."/>
            <person name="Woyke T."/>
            <person name="Bristow J."/>
            <person name="Eisen J.A."/>
            <person name="Markowitz V."/>
            <person name="Hugenholtz P."/>
            <person name="Kyrpides N.C."/>
            <person name="Klenk H.P."/>
            <person name="Lapidus A."/>
        </authorList>
    </citation>
    <scope>NUCLEOTIDE SEQUENCE [LARGE SCALE GENOMIC DNA]</scope>
    <source>
        <strain evidence="2">DSM 44963</strain>
    </source>
</reference>
<name>D6U7F5_KTERA</name>
<proteinExistence type="predicted"/>
<evidence type="ECO:0000313" key="1">
    <source>
        <dbReference type="EMBL" id="EFH79816.1"/>
    </source>
</evidence>